<dbReference type="GO" id="GO:0005524">
    <property type="term" value="F:ATP binding"/>
    <property type="evidence" value="ECO:0007669"/>
    <property type="project" value="UniProtKB-KW"/>
</dbReference>
<dbReference type="PANTHER" id="PTHR24418">
    <property type="entry name" value="TYROSINE-PROTEIN KINASE"/>
    <property type="match status" value="1"/>
</dbReference>
<dbReference type="InParanoid" id="E3N188"/>
<evidence type="ECO:0000313" key="5">
    <source>
        <dbReference type="Proteomes" id="UP000008281"/>
    </source>
</evidence>
<dbReference type="eggNOG" id="KOG0194">
    <property type="taxonomic scope" value="Eukaryota"/>
</dbReference>
<dbReference type="InterPro" id="IPR001245">
    <property type="entry name" value="Ser-Thr/Tyr_kinase_cat_dom"/>
</dbReference>
<dbReference type="PROSITE" id="PS50011">
    <property type="entry name" value="PROTEIN_KINASE_DOM"/>
    <property type="match status" value="1"/>
</dbReference>
<dbReference type="Proteomes" id="UP000008281">
    <property type="component" value="Unassembled WGS sequence"/>
</dbReference>
<evidence type="ECO:0000259" key="3">
    <source>
        <dbReference type="PROSITE" id="PS50011"/>
    </source>
</evidence>
<dbReference type="InterPro" id="IPR000719">
    <property type="entry name" value="Prot_kinase_dom"/>
</dbReference>
<dbReference type="EMBL" id="DS268508">
    <property type="protein sequence ID" value="EFO83284.1"/>
    <property type="molecule type" value="Genomic_DNA"/>
</dbReference>
<evidence type="ECO:0000313" key="4">
    <source>
        <dbReference type="EMBL" id="EFO83284.1"/>
    </source>
</evidence>
<dbReference type="Gene3D" id="1.10.510.10">
    <property type="entry name" value="Transferase(Phosphotransferase) domain 1"/>
    <property type="match status" value="1"/>
</dbReference>
<organism evidence="5">
    <name type="scientific">Caenorhabditis remanei</name>
    <name type="common">Caenorhabditis vulgaris</name>
    <dbReference type="NCBI Taxonomy" id="31234"/>
    <lineage>
        <taxon>Eukaryota</taxon>
        <taxon>Metazoa</taxon>
        <taxon>Ecdysozoa</taxon>
        <taxon>Nematoda</taxon>
        <taxon>Chromadorea</taxon>
        <taxon>Rhabditida</taxon>
        <taxon>Rhabditina</taxon>
        <taxon>Rhabditomorpha</taxon>
        <taxon>Rhabditoidea</taxon>
        <taxon>Rhabditidae</taxon>
        <taxon>Peloderinae</taxon>
        <taxon>Caenorhabditis</taxon>
    </lineage>
</organism>
<name>E3N188_CAERE</name>
<dbReference type="HOGENOM" id="CLU_2087047_0_0_1"/>
<dbReference type="Pfam" id="PF07714">
    <property type="entry name" value="PK_Tyr_Ser-Thr"/>
    <property type="match status" value="1"/>
</dbReference>
<keyword evidence="5" id="KW-1185">Reference proteome</keyword>
<dbReference type="OrthoDB" id="3256376at2759"/>
<gene>
    <name evidence="4" type="ORF">CRE_13609</name>
</gene>
<dbReference type="InterPro" id="IPR011009">
    <property type="entry name" value="Kinase-like_dom_sf"/>
</dbReference>
<dbReference type="SUPFAM" id="SSF56112">
    <property type="entry name" value="Protein kinase-like (PK-like)"/>
    <property type="match status" value="1"/>
</dbReference>
<keyword evidence="1" id="KW-0547">Nucleotide-binding</keyword>
<dbReference type="STRING" id="31234.E3N188"/>
<dbReference type="InterPro" id="IPR050198">
    <property type="entry name" value="Non-receptor_tyrosine_kinases"/>
</dbReference>
<feature type="domain" description="Protein kinase" evidence="3">
    <location>
        <begin position="1"/>
        <end position="117"/>
    </location>
</feature>
<proteinExistence type="predicted"/>
<sequence length="117" mass="13393">MRFPVVVGILYGERYMHTNIYIHRDIAARNEMVSNDCRLVKIIDFGSAKHGLRFTVSNPCQHPPKLKLFQLGATQKIPAKWLSPEVLKTWTFSTKSDTWAFGVCIWEIYHNGAEPAS</sequence>
<evidence type="ECO:0000256" key="1">
    <source>
        <dbReference type="ARBA" id="ARBA00022741"/>
    </source>
</evidence>
<evidence type="ECO:0000256" key="2">
    <source>
        <dbReference type="ARBA" id="ARBA00022840"/>
    </source>
</evidence>
<protein>
    <recommendedName>
        <fullName evidence="3">Protein kinase domain-containing protein</fullName>
    </recommendedName>
</protein>
<reference evidence="4" key="1">
    <citation type="submission" date="2007-07" db="EMBL/GenBank/DDBJ databases">
        <title>PCAP assembly of the Caenorhabditis remanei genome.</title>
        <authorList>
            <consortium name="The Caenorhabditis remanei Sequencing Consortium"/>
            <person name="Wilson R.K."/>
        </authorList>
    </citation>
    <scope>NUCLEOTIDE SEQUENCE [LARGE SCALE GENOMIC DNA]</scope>
    <source>
        <strain evidence="4">PB4641</strain>
    </source>
</reference>
<accession>E3N188</accession>
<keyword evidence="2" id="KW-0067">ATP-binding</keyword>
<dbReference type="GO" id="GO:0004672">
    <property type="term" value="F:protein kinase activity"/>
    <property type="evidence" value="ECO:0007669"/>
    <property type="project" value="InterPro"/>
</dbReference>
<dbReference type="AlphaFoldDB" id="E3N188"/>